<dbReference type="SUPFAM" id="SSF46785">
    <property type="entry name" value="Winged helix' DNA-binding domain"/>
    <property type="match status" value="1"/>
</dbReference>
<reference evidence="2" key="1">
    <citation type="submission" date="2011-07" db="EMBL/GenBank/DDBJ databases">
        <title>Biodegradation of r-limonene and other terpenes by Pseudomonas sp. strain 19-rlim.</title>
        <authorList>
            <person name="Eaton R.W."/>
        </authorList>
    </citation>
    <scope>NUCLEOTIDE SEQUENCE</scope>
    <source>
        <strain evidence="2">19-rlim</strain>
    </source>
</reference>
<organism evidence="2">
    <name type="scientific">Pseudomonas sp. 19-rlim</name>
    <dbReference type="NCBI Taxonomy" id="1084570"/>
    <lineage>
        <taxon>Bacteria</taxon>
        <taxon>Pseudomonadati</taxon>
        <taxon>Pseudomonadota</taxon>
        <taxon>Gammaproteobacteria</taxon>
        <taxon>Pseudomonadales</taxon>
        <taxon>Pseudomonadaceae</taxon>
        <taxon>Pseudomonas</taxon>
    </lineage>
</organism>
<dbReference type="GO" id="GO:0003700">
    <property type="term" value="F:DNA-binding transcription factor activity"/>
    <property type="evidence" value="ECO:0007669"/>
    <property type="project" value="InterPro"/>
</dbReference>
<evidence type="ECO:0000313" key="2">
    <source>
        <dbReference type="EMBL" id="AEO27365.1"/>
    </source>
</evidence>
<dbReference type="AlphaFoldDB" id="G3LGX2"/>
<evidence type="ECO:0000259" key="1">
    <source>
        <dbReference type="SMART" id="SM00347"/>
    </source>
</evidence>
<dbReference type="EMBL" id="JN379031">
    <property type="protein sequence ID" value="AEO27365.1"/>
    <property type="molecule type" value="Genomic_DNA"/>
</dbReference>
<dbReference type="Gene3D" id="1.10.10.10">
    <property type="entry name" value="Winged helix-like DNA-binding domain superfamily/Winged helix DNA-binding domain"/>
    <property type="match status" value="1"/>
</dbReference>
<feature type="domain" description="HTH marR-type" evidence="1">
    <location>
        <begin position="5"/>
        <end position="115"/>
    </location>
</feature>
<proteinExistence type="predicted"/>
<dbReference type="InterPro" id="IPR036390">
    <property type="entry name" value="WH_DNA-bd_sf"/>
</dbReference>
<protein>
    <submittedName>
        <fullName evidence="2">MarR family regulator</fullName>
    </submittedName>
</protein>
<accession>G3LGX2</accession>
<sequence length="146" mass="16602">MELETRMCQGKLSRQQAAIIWLIESESGEDGWVRRRIIEQALGSWFESSNSRVSQLLKELSNPPLALIVQIDNPASGREKLITLTDAGKDFFESMRQAGINYFSSYFSHLRPEELKWGIHFLKMAFGRENAENNPLGLPLPPPLGR</sequence>
<name>G3LGX2_9PSED</name>
<dbReference type="SMART" id="SM00347">
    <property type="entry name" value="HTH_MARR"/>
    <property type="match status" value="1"/>
</dbReference>
<dbReference type="InterPro" id="IPR036388">
    <property type="entry name" value="WH-like_DNA-bd_sf"/>
</dbReference>
<dbReference type="InterPro" id="IPR000835">
    <property type="entry name" value="HTH_MarR-typ"/>
</dbReference>